<evidence type="ECO:0000313" key="23">
    <source>
        <dbReference type="EMBL" id="AWH13481.1"/>
    </source>
</evidence>
<dbReference type="PIRSF" id="PIRSF038885">
    <property type="entry name" value="COB"/>
    <property type="match status" value="1"/>
</dbReference>
<dbReference type="GO" id="GO:0005743">
    <property type="term" value="C:mitochondrial inner membrane"/>
    <property type="evidence" value="ECO:0007669"/>
    <property type="project" value="UniProtKB-SubCell"/>
</dbReference>
<evidence type="ECO:0000256" key="18">
    <source>
        <dbReference type="PIRSR" id="PIRSR038885-1"/>
    </source>
</evidence>
<evidence type="ECO:0000256" key="4">
    <source>
        <dbReference type="ARBA" id="ARBA00013531"/>
    </source>
</evidence>
<dbReference type="Gene3D" id="1.20.810.10">
    <property type="entry name" value="Cytochrome Bc1 Complex, Chain C"/>
    <property type="match status" value="1"/>
</dbReference>
<accession>A0A2S1PAA0</accession>
<proteinExistence type="inferred from homology"/>
<evidence type="ECO:0000256" key="2">
    <source>
        <dbReference type="ARBA" id="ARBA00004448"/>
    </source>
</evidence>
<dbReference type="Pfam" id="PF00033">
    <property type="entry name" value="Cytochrome_B"/>
    <property type="match status" value="1"/>
</dbReference>
<evidence type="ECO:0000256" key="8">
    <source>
        <dbReference type="ARBA" id="ARBA00022692"/>
    </source>
</evidence>
<evidence type="ECO:0000256" key="14">
    <source>
        <dbReference type="ARBA" id="ARBA00023075"/>
    </source>
</evidence>
<reference evidence="23" key="1">
    <citation type="journal article" date="2018" name="Mitochondrion">
        <title>Tracing the maternal origin of the common wall lizard (Podarcis muralis) on the northern range margin in Central Europe.</title>
        <authorList>
            <person name="Jablonski D."/>
            <person name="Gvozdik V."/>
            <person name="Choleva L."/>
            <person name="Jandzik D."/>
            <person name="Moravec J."/>
            <person name="Macat Z."/>
            <person name="Vesely M."/>
        </authorList>
    </citation>
    <scope>NUCLEOTIDE SEQUENCE</scope>
    <source>
        <strain evidence="23">P48_SK</strain>
    </source>
</reference>
<feature type="binding site" description="axial binding residue" evidence="19">
    <location>
        <position position="98"/>
    </location>
    <ligand>
        <name>heme b</name>
        <dbReference type="ChEBI" id="CHEBI:60344"/>
        <label>b566</label>
    </ligand>
    <ligandPart>
        <name>Fe</name>
        <dbReference type="ChEBI" id="CHEBI:18248"/>
    </ligandPart>
</feature>
<feature type="transmembrane region" description="Helical" evidence="20">
    <location>
        <begin position="347"/>
        <end position="373"/>
    </location>
</feature>
<feature type="transmembrane region" description="Helical" evidence="20">
    <location>
        <begin position="146"/>
        <end position="167"/>
    </location>
</feature>
<keyword evidence="11 20" id="KW-0249">Electron transport</keyword>
<keyword evidence="7 20" id="KW-0679">Respiratory chain</keyword>
<dbReference type="InterPro" id="IPR048260">
    <property type="entry name" value="Cytochrome_b_C_euk/bac"/>
</dbReference>
<dbReference type="SUPFAM" id="SSF81648">
    <property type="entry name" value="a domain/subunit of cytochrome bc1 complex (Ubiquinol-cytochrome c reductase)"/>
    <property type="match status" value="1"/>
</dbReference>
<evidence type="ECO:0000259" key="22">
    <source>
        <dbReference type="PROSITE" id="PS51003"/>
    </source>
</evidence>
<evidence type="ECO:0000256" key="9">
    <source>
        <dbReference type="ARBA" id="ARBA00022723"/>
    </source>
</evidence>
<dbReference type="GO" id="GO:0045275">
    <property type="term" value="C:respiratory chain complex III"/>
    <property type="evidence" value="ECO:0007669"/>
    <property type="project" value="InterPro"/>
</dbReference>
<feature type="transmembrane region" description="Helical" evidence="20">
    <location>
        <begin position="179"/>
        <end position="201"/>
    </location>
</feature>
<evidence type="ECO:0000256" key="16">
    <source>
        <dbReference type="ARBA" id="ARBA00023136"/>
    </source>
</evidence>
<comment type="subunit">
    <text evidence="3">The cytochrome bc1 complex contains 3 respiratory subunits (MT-CYB, CYC1 and UQCRFS1), 2 core proteins (UQCRC1 and UQCRC2) and probably 6 low-molecular weight proteins.</text>
</comment>
<dbReference type="CDD" id="cd00284">
    <property type="entry name" value="Cytochrome_b_N"/>
    <property type="match status" value="1"/>
</dbReference>
<comment type="subcellular location">
    <subcellularLocation>
        <location evidence="2">Mitochondrion inner membrane</location>
        <topology evidence="2">Multi-pass membrane protein</topology>
    </subcellularLocation>
</comment>
<dbReference type="GO" id="GO:0016491">
    <property type="term" value="F:oxidoreductase activity"/>
    <property type="evidence" value="ECO:0007669"/>
    <property type="project" value="UniProtKB-UniRule"/>
</dbReference>
<keyword evidence="12 20" id="KW-1133">Transmembrane helix</keyword>
<keyword evidence="13 19" id="KW-0408">Iron</keyword>
<dbReference type="AlphaFoldDB" id="A0A2S1PAA0"/>
<evidence type="ECO:0000256" key="7">
    <source>
        <dbReference type="ARBA" id="ARBA00022660"/>
    </source>
</evidence>
<sequence>MTLNTRKHHPIIKIINSSFIDLPTPSNISAWWNFGSLLGLCLIIQIITGLFLAMHYTPDISSAFSSVAHIHRDVQYGWLIRNLHANGASMFFICIYLHIGRGLYYGSYTYIETWNIGVLLLLLVMATAFMGYVLPWGQMSFWGATVITNLLSAVPYIGTSLVEWIWGGFAVDNATLTRFFTFHFLLPFLITGTSVVHLLFLHETGSNNPTGLNSNTDKIPFHPYFSYKDLLGAMLIITLLLFLALFLPNLLSDPENFSPANPLVTPPHIKPEWYFLFAYAILRSIPNKLGGVLALLFSILILLIAPMIHLSKQRTLTYRPLSQLLFWFLVADIIILTWIGGQPVEHPFIIIGQLASILYFTIFLILMPMLALAENKLLKW</sequence>
<dbReference type="GO" id="GO:0006122">
    <property type="term" value="P:mitochondrial electron transport, ubiquinol to cytochrome c"/>
    <property type="evidence" value="ECO:0007669"/>
    <property type="project" value="TreeGrafter"/>
</dbReference>
<evidence type="ECO:0000256" key="12">
    <source>
        <dbReference type="ARBA" id="ARBA00022989"/>
    </source>
</evidence>
<dbReference type="SUPFAM" id="SSF81342">
    <property type="entry name" value="Transmembrane di-heme cytochromes"/>
    <property type="match status" value="1"/>
</dbReference>
<dbReference type="PANTHER" id="PTHR19271:SF16">
    <property type="entry name" value="CYTOCHROME B"/>
    <property type="match status" value="1"/>
</dbReference>
<keyword evidence="8 20" id="KW-0812">Transmembrane</keyword>
<keyword evidence="16 20" id="KW-0472">Membrane</keyword>
<protein>
    <recommendedName>
        <fullName evidence="4 20">Cytochrome b</fullName>
    </recommendedName>
</protein>
<dbReference type="PROSITE" id="PS51003">
    <property type="entry name" value="CYTB_CTER"/>
    <property type="match status" value="1"/>
</dbReference>
<evidence type="ECO:0000256" key="5">
    <source>
        <dbReference type="ARBA" id="ARBA00022448"/>
    </source>
</evidence>
<dbReference type="GO" id="GO:0046872">
    <property type="term" value="F:metal ion binding"/>
    <property type="evidence" value="ECO:0007669"/>
    <property type="project" value="UniProtKB-UniRule"/>
</dbReference>
<dbReference type="InterPro" id="IPR036150">
    <property type="entry name" value="Cyt_b/b6_C_sf"/>
</dbReference>
<comment type="similarity">
    <text evidence="17 20">Belongs to the cytochrome b family.</text>
</comment>
<evidence type="ECO:0000259" key="21">
    <source>
        <dbReference type="PROSITE" id="PS51002"/>
    </source>
</evidence>
<comment type="cofactor">
    <cofactor evidence="19">
        <name>heme</name>
        <dbReference type="ChEBI" id="CHEBI:30413"/>
    </cofactor>
    <text evidence="19">Binds 2 heme groups non-covalently.</text>
</comment>
<dbReference type="InterPro" id="IPR027387">
    <property type="entry name" value="Cytb/b6-like_sf"/>
</dbReference>
<dbReference type="InterPro" id="IPR030689">
    <property type="entry name" value="Cytochrome_b"/>
</dbReference>
<evidence type="ECO:0000256" key="13">
    <source>
        <dbReference type="ARBA" id="ARBA00023004"/>
    </source>
</evidence>
<feature type="transmembrane region" description="Helical" evidence="20">
    <location>
        <begin position="31"/>
        <end position="57"/>
    </location>
</feature>
<feature type="transmembrane region" description="Helical" evidence="20">
    <location>
        <begin position="114"/>
        <end position="134"/>
    </location>
</feature>
<dbReference type="InterPro" id="IPR005797">
    <property type="entry name" value="Cyt_b/b6_N"/>
</dbReference>
<feature type="transmembrane region" description="Helical" evidence="20">
    <location>
        <begin position="289"/>
        <end position="309"/>
    </location>
</feature>
<keyword evidence="9 19" id="KW-0479">Metal-binding</keyword>
<dbReference type="FunFam" id="1.20.810.10:FF:000002">
    <property type="entry name" value="Cytochrome b"/>
    <property type="match status" value="1"/>
</dbReference>
<keyword evidence="6 19" id="KW-0349">Heme</keyword>
<dbReference type="InterPro" id="IPR016174">
    <property type="entry name" value="Di-haem_cyt_TM"/>
</dbReference>
<evidence type="ECO:0000256" key="17">
    <source>
        <dbReference type="ARBA" id="ARBA00061233"/>
    </source>
</evidence>
<dbReference type="PANTHER" id="PTHR19271">
    <property type="entry name" value="CYTOCHROME B"/>
    <property type="match status" value="1"/>
</dbReference>
<dbReference type="GO" id="GO:0008121">
    <property type="term" value="F:quinol-cytochrome-c reductase activity"/>
    <property type="evidence" value="ECO:0007669"/>
    <property type="project" value="InterPro"/>
</dbReference>
<feature type="transmembrane region" description="Helical" evidence="20">
    <location>
        <begin position="321"/>
        <end position="341"/>
    </location>
</feature>
<name>A0A2S1PAA0_PODMU</name>
<feature type="binding site" description="axial binding residue" evidence="19">
    <location>
        <position position="197"/>
    </location>
    <ligand>
        <name>heme b</name>
        <dbReference type="ChEBI" id="CHEBI:60344"/>
        <label>b566</label>
    </ligand>
    <ligandPart>
        <name>Fe</name>
        <dbReference type="ChEBI" id="CHEBI:18248"/>
    </ligandPart>
</feature>
<feature type="binding site" evidence="18">
    <location>
        <position position="202"/>
    </location>
    <ligand>
        <name>a ubiquinone</name>
        <dbReference type="ChEBI" id="CHEBI:16389"/>
    </ligand>
</feature>
<dbReference type="InterPro" id="IPR048259">
    <property type="entry name" value="Cytochrome_b_N_euk/bac"/>
</dbReference>
<comment type="cofactor">
    <cofactor evidence="20">
        <name>heme b</name>
        <dbReference type="ChEBI" id="CHEBI:60344"/>
    </cofactor>
    <text evidence="20">Binds 2 heme groups non-covalently.</text>
</comment>
<dbReference type="EMBL" id="MG851946">
    <property type="protein sequence ID" value="AWH13481.1"/>
    <property type="molecule type" value="Genomic_DNA"/>
</dbReference>
<evidence type="ECO:0000256" key="6">
    <source>
        <dbReference type="ARBA" id="ARBA00022617"/>
    </source>
</evidence>
<evidence type="ECO:0000256" key="20">
    <source>
        <dbReference type="RuleBase" id="RU362117"/>
    </source>
</evidence>
<keyword evidence="15 20" id="KW-0496">Mitochondrion</keyword>
<feature type="domain" description="Cytochrome b/b6 C-terminal region profile" evidence="22">
    <location>
        <begin position="211"/>
        <end position="380"/>
    </location>
</feature>
<keyword evidence="5 20" id="KW-0813">Transport</keyword>
<evidence type="ECO:0000256" key="15">
    <source>
        <dbReference type="ARBA" id="ARBA00023128"/>
    </source>
</evidence>
<evidence type="ECO:0000256" key="11">
    <source>
        <dbReference type="ARBA" id="ARBA00022982"/>
    </source>
</evidence>
<evidence type="ECO:0000256" key="1">
    <source>
        <dbReference type="ARBA" id="ARBA00002566"/>
    </source>
</evidence>
<evidence type="ECO:0000256" key="19">
    <source>
        <dbReference type="PIRSR" id="PIRSR038885-2"/>
    </source>
</evidence>
<feature type="transmembrane region" description="Helical" evidence="20">
    <location>
        <begin position="230"/>
        <end position="251"/>
    </location>
</feature>
<feature type="binding site" description="axial binding residue" evidence="19">
    <location>
        <position position="183"/>
    </location>
    <ligand>
        <name>heme b</name>
        <dbReference type="ChEBI" id="CHEBI:60344"/>
        <label>b562</label>
    </ligand>
    <ligandPart>
        <name>Fe</name>
        <dbReference type="ChEBI" id="CHEBI:18248"/>
    </ligandPart>
</feature>
<dbReference type="InterPro" id="IPR005798">
    <property type="entry name" value="Cyt_b/b6_C"/>
</dbReference>
<dbReference type="PROSITE" id="PS51002">
    <property type="entry name" value="CYTB_NTER"/>
    <property type="match status" value="1"/>
</dbReference>
<feature type="transmembrane region" description="Helical" evidence="20">
    <location>
        <begin position="78"/>
        <end position="99"/>
    </location>
</feature>
<keyword evidence="14" id="KW-0830">Ubiquinone</keyword>
<feature type="domain" description="Cytochrome b/b6 N-terminal region profile" evidence="21">
    <location>
        <begin position="1"/>
        <end position="210"/>
    </location>
</feature>
<evidence type="ECO:0000256" key="10">
    <source>
        <dbReference type="ARBA" id="ARBA00022792"/>
    </source>
</evidence>
<evidence type="ECO:0000256" key="3">
    <source>
        <dbReference type="ARBA" id="ARBA00011660"/>
    </source>
</evidence>
<comment type="function">
    <text evidence="1 20">Component of the ubiquinol-cytochrome c reductase complex (complex III or cytochrome b-c1 complex) that is part of the mitochondrial respiratory chain. The b-c1 complex mediates electron transfer from ubiquinol to cytochrome c. Contributes to the generation of a proton gradient across the mitochondrial membrane that is then used for ATP synthesis.</text>
</comment>
<dbReference type="Pfam" id="PF00032">
    <property type="entry name" value="Cytochrom_B_C"/>
    <property type="match status" value="1"/>
</dbReference>
<geneLocation type="mitochondrion" evidence="23"/>
<dbReference type="CDD" id="cd00290">
    <property type="entry name" value="cytochrome_b_C"/>
    <property type="match status" value="1"/>
</dbReference>
<keyword evidence="10" id="KW-0999">Mitochondrion inner membrane</keyword>
<organism evidence="23">
    <name type="scientific">Podarcis muralis</name>
    <name type="common">Wall lizard</name>
    <name type="synonym">Lacerta muralis</name>
    <dbReference type="NCBI Taxonomy" id="64176"/>
    <lineage>
        <taxon>Eukaryota</taxon>
        <taxon>Metazoa</taxon>
        <taxon>Chordata</taxon>
        <taxon>Craniata</taxon>
        <taxon>Vertebrata</taxon>
        <taxon>Euteleostomi</taxon>
        <taxon>Lepidosauria</taxon>
        <taxon>Squamata</taxon>
        <taxon>Bifurcata</taxon>
        <taxon>Unidentata</taxon>
        <taxon>Episquamata</taxon>
        <taxon>Laterata</taxon>
        <taxon>Lacertibaenia</taxon>
        <taxon>Lacertidae</taxon>
        <taxon>Podarcis</taxon>
    </lineage>
</organism>
<feature type="binding site" description="axial binding residue" evidence="19">
    <location>
        <position position="84"/>
    </location>
    <ligand>
        <name>heme b</name>
        <dbReference type="ChEBI" id="CHEBI:60344"/>
        <label>b562</label>
    </ligand>
    <ligandPart>
        <name>Fe</name>
        <dbReference type="ChEBI" id="CHEBI:18248"/>
    </ligandPart>
</feature>